<dbReference type="InterPro" id="IPR050669">
    <property type="entry name" value="Hemerythrin"/>
</dbReference>
<protein>
    <submittedName>
        <fullName evidence="5">Bacteriohemerythrin</fullName>
    </submittedName>
</protein>
<reference evidence="5" key="1">
    <citation type="submission" date="2016-10" db="EMBL/GenBank/DDBJ databases">
        <title>Sequence of Gallionella enrichment culture.</title>
        <authorList>
            <person name="Poehlein A."/>
            <person name="Muehling M."/>
            <person name="Daniel R."/>
        </authorList>
    </citation>
    <scope>NUCLEOTIDE SEQUENCE</scope>
</reference>
<evidence type="ECO:0000259" key="4">
    <source>
        <dbReference type="Pfam" id="PF01814"/>
    </source>
</evidence>
<comment type="caution">
    <text evidence="5">The sequence shown here is derived from an EMBL/GenBank/DDBJ whole genome shotgun (WGS) entry which is preliminary data.</text>
</comment>
<gene>
    <name evidence="5" type="ORF">GALL_483040</name>
</gene>
<dbReference type="GO" id="GO:0046872">
    <property type="term" value="F:metal ion binding"/>
    <property type="evidence" value="ECO:0007669"/>
    <property type="project" value="UniProtKB-KW"/>
</dbReference>
<dbReference type="PROSITE" id="PS00550">
    <property type="entry name" value="HEMERYTHRINS"/>
    <property type="match status" value="1"/>
</dbReference>
<name>A0A1J5PQS6_9ZZZZ</name>
<dbReference type="EMBL" id="MLJW01004372">
    <property type="protein sequence ID" value="OIQ70087.1"/>
    <property type="molecule type" value="Genomic_DNA"/>
</dbReference>
<evidence type="ECO:0000313" key="5">
    <source>
        <dbReference type="EMBL" id="OIQ70087.1"/>
    </source>
</evidence>
<feature type="domain" description="Hemerythrin-like" evidence="4">
    <location>
        <begin position="16"/>
        <end position="125"/>
    </location>
</feature>
<keyword evidence="2" id="KW-0479">Metal-binding</keyword>
<dbReference type="SUPFAM" id="SSF47188">
    <property type="entry name" value="Hemerythrin-like"/>
    <property type="match status" value="1"/>
</dbReference>
<dbReference type="NCBIfam" id="NF033749">
    <property type="entry name" value="bact_hemeryth"/>
    <property type="match status" value="1"/>
</dbReference>
<evidence type="ECO:0000256" key="3">
    <source>
        <dbReference type="ARBA" id="ARBA00023004"/>
    </source>
</evidence>
<keyword evidence="3" id="KW-0408">Iron</keyword>
<proteinExistence type="inferred from homology"/>
<dbReference type="NCBIfam" id="TIGR02481">
    <property type="entry name" value="hemeryth_dom"/>
    <property type="match status" value="1"/>
</dbReference>
<dbReference type="InterPro" id="IPR012827">
    <property type="entry name" value="Hemerythrin_metal-bd"/>
</dbReference>
<dbReference type="InterPro" id="IPR016131">
    <property type="entry name" value="Haemerythrin_Fe_BS"/>
</dbReference>
<accession>A0A1J5PQS6</accession>
<evidence type="ECO:0000256" key="1">
    <source>
        <dbReference type="ARBA" id="ARBA00010587"/>
    </source>
</evidence>
<dbReference type="Pfam" id="PF01814">
    <property type="entry name" value="Hemerythrin"/>
    <property type="match status" value="1"/>
</dbReference>
<dbReference type="PANTHER" id="PTHR37164">
    <property type="entry name" value="BACTERIOHEMERYTHRIN"/>
    <property type="match status" value="1"/>
</dbReference>
<dbReference type="AlphaFoldDB" id="A0A1J5PQS6"/>
<evidence type="ECO:0000256" key="2">
    <source>
        <dbReference type="ARBA" id="ARBA00022723"/>
    </source>
</evidence>
<sequence length="130" mass="15042">MALFAWDDSLSVGHGFIDNDHKKLVTMVNSFHEAMEQGRGNEVIGKVLNNLAIYTKEHFAREEAEMQRIEYPKYKLHKLEHEKLLKQVTGLQADFAGGRVMMTMDISRFLRDWLVTHIQQTDKQLGLALK</sequence>
<comment type="similarity">
    <text evidence="1">Belongs to the hemerythrin family.</text>
</comment>
<dbReference type="CDD" id="cd12107">
    <property type="entry name" value="Hemerythrin"/>
    <property type="match status" value="1"/>
</dbReference>
<dbReference type="InterPro" id="IPR035938">
    <property type="entry name" value="Hemerythrin-like_sf"/>
</dbReference>
<dbReference type="InterPro" id="IPR012312">
    <property type="entry name" value="Hemerythrin-like"/>
</dbReference>
<dbReference type="PANTHER" id="PTHR37164:SF1">
    <property type="entry name" value="BACTERIOHEMERYTHRIN"/>
    <property type="match status" value="1"/>
</dbReference>
<organism evidence="5">
    <name type="scientific">mine drainage metagenome</name>
    <dbReference type="NCBI Taxonomy" id="410659"/>
    <lineage>
        <taxon>unclassified sequences</taxon>
        <taxon>metagenomes</taxon>
        <taxon>ecological metagenomes</taxon>
    </lineage>
</organism>
<dbReference type="Gene3D" id="1.20.120.50">
    <property type="entry name" value="Hemerythrin-like"/>
    <property type="match status" value="1"/>
</dbReference>